<keyword evidence="1" id="KW-0812">Transmembrane</keyword>
<feature type="transmembrane region" description="Helical" evidence="1">
    <location>
        <begin position="224"/>
        <end position="245"/>
    </location>
</feature>
<dbReference type="Pfam" id="PF09490">
    <property type="entry name" value="CbtA"/>
    <property type="match status" value="1"/>
</dbReference>
<evidence type="ECO:0000313" key="3">
    <source>
        <dbReference type="Proteomes" id="UP001431010"/>
    </source>
</evidence>
<sequence>MTGRLLLRGMLAGLVAALLSFGFLKLAGESSVERAIAFETTLDEAKAKAGAEEAAAKGQPAPVAAAEPELVSRPVQAGVGLLTGVVVYSTAFGGLFALAFALAYRRMADLGARASSALLAAAGFIAVYVTPMLKYPANPPSVGLAETIGMRTSLYFAMILISLAAMVAAGMLRIRLVSRVGAWNAALIAAGIYIVLMSGVGFALPNVDEVPDGFPAAVLWQFRLASFGGQAIMWATLGLLFGVFAERQMAQHGARA</sequence>
<reference evidence="2" key="1">
    <citation type="journal article" date="2024" name="Antonie Van Leeuwenhoek">
        <title>Bradyrhizobium ontarionense sp. nov., a novel bacterial symbiont isolated from Aeschynomene indica (Indian jointvetch), harbours photosynthesis, nitrogen fixation and nitrous oxide (N2O) reductase genes.</title>
        <authorList>
            <person name="Bromfield E.S.P."/>
            <person name="Cloutier S."/>
        </authorList>
    </citation>
    <scope>NUCLEOTIDE SEQUENCE</scope>
    <source>
        <strain evidence="2">A19</strain>
    </source>
</reference>
<feature type="transmembrane region" description="Helical" evidence="1">
    <location>
        <begin position="79"/>
        <end position="104"/>
    </location>
</feature>
<evidence type="ECO:0000256" key="1">
    <source>
        <dbReference type="SAM" id="Phobius"/>
    </source>
</evidence>
<keyword evidence="1" id="KW-0472">Membrane</keyword>
<keyword evidence="1" id="KW-1133">Transmembrane helix</keyword>
<feature type="transmembrane region" description="Helical" evidence="1">
    <location>
        <begin position="116"/>
        <end position="133"/>
    </location>
</feature>
<gene>
    <name evidence="2" type="ORF">LQG66_33395</name>
</gene>
<protein>
    <submittedName>
        <fullName evidence="2">CbtA family protein</fullName>
    </submittedName>
</protein>
<dbReference type="EMBL" id="CP088156">
    <property type="protein sequence ID" value="UFZ04034.1"/>
    <property type="molecule type" value="Genomic_DNA"/>
</dbReference>
<keyword evidence="3" id="KW-1185">Reference proteome</keyword>
<dbReference type="RefSeq" id="WP_231320046.1">
    <property type="nucleotide sequence ID" value="NZ_CP088156.1"/>
</dbReference>
<feature type="transmembrane region" description="Helical" evidence="1">
    <location>
        <begin position="153"/>
        <end position="172"/>
    </location>
</feature>
<dbReference type="Proteomes" id="UP001431010">
    <property type="component" value="Chromosome"/>
</dbReference>
<accession>A0ABY3RAQ7</accession>
<feature type="transmembrane region" description="Helical" evidence="1">
    <location>
        <begin position="184"/>
        <end position="204"/>
    </location>
</feature>
<dbReference type="InterPro" id="IPR012666">
    <property type="entry name" value="CbtA_put"/>
</dbReference>
<organism evidence="2 3">
    <name type="scientific">Bradyrhizobium ontarionense</name>
    <dbReference type="NCBI Taxonomy" id="2898149"/>
    <lineage>
        <taxon>Bacteria</taxon>
        <taxon>Pseudomonadati</taxon>
        <taxon>Pseudomonadota</taxon>
        <taxon>Alphaproteobacteria</taxon>
        <taxon>Hyphomicrobiales</taxon>
        <taxon>Nitrobacteraceae</taxon>
        <taxon>Bradyrhizobium</taxon>
    </lineage>
</organism>
<name>A0ABY3RAQ7_9BRAD</name>
<evidence type="ECO:0000313" key="2">
    <source>
        <dbReference type="EMBL" id="UFZ04034.1"/>
    </source>
</evidence>
<proteinExistence type="predicted"/>